<dbReference type="Proteomes" id="UP000245119">
    <property type="component" value="Linkage Group LG10"/>
</dbReference>
<dbReference type="SUPFAM" id="SSF54791">
    <property type="entry name" value="Eukaryotic type KH-domain (KH-domain type I)"/>
    <property type="match status" value="1"/>
</dbReference>
<dbReference type="InterPro" id="IPR045071">
    <property type="entry name" value="BBP-like"/>
</dbReference>
<dbReference type="InterPro" id="IPR004087">
    <property type="entry name" value="KH_dom"/>
</dbReference>
<feature type="domain" description="K Homology" evidence="4">
    <location>
        <begin position="57"/>
        <end position="151"/>
    </location>
</feature>
<dbReference type="STRING" id="400727.A0A2T7NRC9"/>
<keyword evidence="1 2" id="KW-0694">RNA-binding</keyword>
<proteinExistence type="predicted"/>
<organism evidence="5 6">
    <name type="scientific">Pomacea canaliculata</name>
    <name type="common">Golden apple snail</name>
    <dbReference type="NCBI Taxonomy" id="400727"/>
    <lineage>
        <taxon>Eukaryota</taxon>
        <taxon>Metazoa</taxon>
        <taxon>Spiralia</taxon>
        <taxon>Lophotrochozoa</taxon>
        <taxon>Mollusca</taxon>
        <taxon>Gastropoda</taxon>
        <taxon>Caenogastropoda</taxon>
        <taxon>Architaenioglossa</taxon>
        <taxon>Ampullarioidea</taxon>
        <taxon>Ampullariidae</taxon>
        <taxon>Pomacea</taxon>
    </lineage>
</organism>
<dbReference type="OrthoDB" id="6777263at2759"/>
<dbReference type="Gene3D" id="3.30.1370.10">
    <property type="entry name" value="K Homology domain, type 1"/>
    <property type="match status" value="1"/>
</dbReference>
<dbReference type="SMART" id="SM00322">
    <property type="entry name" value="KH"/>
    <property type="match status" value="1"/>
</dbReference>
<dbReference type="GO" id="GO:0003729">
    <property type="term" value="F:mRNA binding"/>
    <property type="evidence" value="ECO:0007669"/>
    <property type="project" value="TreeGrafter"/>
</dbReference>
<gene>
    <name evidence="5" type="ORF">C0Q70_17004</name>
</gene>
<dbReference type="PANTHER" id="PTHR11208:SF42">
    <property type="entry name" value="QUAKING RELATED 54B, ISOFORM E"/>
    <property type="match status" value="1"/>
</dbReference>
<feature type="compositionally biased region" description="Gly residues" evidence="3">
    <location>
        <begin position="186"/>
        <end position="201"/>
    </location>
</feature>
<evidence type="ECO:0000256" key="3">
    <source>
        <dbReference type="SAM" id="MobiDB-lite"/>
    </source>
</evidence>
<dbReference type="GO" id="GO:0000381">
    <property type="term" value="P:regulation of alternative mRNA splicing, via spliceosome"/>
    <property type="evidence" value="ECO:0007669"/>
    <property type="project" value="TreeGrafter"/>
</dbReference>
<feature type="compositionally biased region" description="Gly residues" evidence="3">
    <location>
        <begin position="244"/>
        <end position="253"/>
    </location>
</feature>
<dbReference type="InterPro" id="IPR036612">
    <property type="entry name" value="KH_dom_type_1_sf"/>
</dbReference>
<feature type="region of interest" description="Disordered" evidence="3">
    <location>
        <begin position="1"/>
        <end position="25"/>
    </location>
</feature>
<dbReference type="PANTHER" id="PTHR11208">
    <property type="entry name" value="RNA-BINDING PROTEIN RELATED"/>
    <property type="match status" value="1"/>
</dbReference>
<dbReference type="CDD" id="cd22384">
    <property type="entry name" value="KH-I_KHDRBS"/>
    <property type="match status" value="1"/>
</dbReference>
<feature type="region of interest" description="Disordered" evidence="3">
    <location>
        <begin position="177"/>
        <end position="291"/>
    </location>
</feature>
<feature type="compositionally biased region" description="Basic and acidic residues" evidence="3">
    <location>
        <begin position="7"/>
        <end position="17"/>
    </location>
</feature>
<protein>
    <recommendedName>
        <fullName evidence="4">K Homology domain-containing protein</fullName>
    </recommendedName>
</protein>
<keyword evidence="6" id="KW-1185">Reference proteome</keyword>
<evidence type="ECO:0000313" key="5">
    <source>
        <dbReference type="EMBL" id="PVD23731.1"/>
    </source>
</evidence>
<dbReference type="Pfam" id="PF22675">
    <property type="entry name" value="KH-I_KHDC4-BBP"/>
    <property type="match status" value="1"/>
</dbReference>
<evidence type="ECO:0000256" key="2">
    <source>
        <dbReference type="PROSITE-ProRule" id="PRU00117"/>
    </source>
</evidence>
<evidence type="ECO:0000313" key="6">
    <source>
        <dbReference type="Proteomes" id="UP000245119"/>
    </source>
</evidence>
<dbReference type="EMBL" id="PZQS01000010">
    <property type="protein sequence ID" value="PVD23731.1"/>
    <property type="molecule type" value="Genomic_DNA"/>
</dbReference>
<dbReference type="InterPro" id="IPR055256">
    <property type="entry name" value="KH_1_KHDC4/BBP-like"/>
</dbReference>
<name>A0A2T7NRC9_POMCA</name>
<comment type="caution">
    <text evidence="5">The sequence shown here is derived from an EMBL/GenBank/DDBJ whole genome shotgun (WGS) entry which is preliminary data.</text>
</comment>
<dbReference type="GO" id="GO:0005634">
    <property type="term" value="C:nucleus"/>
    <property type="evidence" value="ECO:0007669"/>
    <property type="project" value="TreeGrafter"/>
</dbReference>
<reference evidence="5 6" key="1">
    <citation type="submission" date="2018-04" db="EMBL/GenBank/DDBJ databases">
        <title>The genome of golden apple snail Pomacea canaliculata provides insight into stress tolerance and invasive adaptation.</title>
        <authorList>
            <person name="Liu C."/>
            <person name="Liu B."/>
            <person name="Ren Y."/>
            <person name="Zhang Y."/>
            <person name="Wang H."/>
            <person name="Li S."/>
            <person name="Jiang F."/>
            <person name="Yin L."/>
            <person name="Zhang G."/>
            <person name="Qian W."/>
            <person name="Fan W."/>
        </authorList>
    </citation>
    <scope>NUCLEOTIDE SEQUENCE [LARGE SCALE GENOMIC DNA]</scope>
    <source>
        <strain evidence="5">SZHN2017</strain>
        <tissue evidence="5">Muscle</tissue>
    </source>
</reference>
<accession>A0A2T7NRC9</accession>
<evidence type="ECO:0000256" key="1">
    <source>
        <dbReference type="ARBA" id="ARBA00022884"/>
    </source>
</evidence>
<dbReference type="AlphaFoldDB" id="A0A2T7NRC9"/>
<feature type="compositionally biased region" description="Low complexity" evidence="3">
    <location>
        <begin position="220"/>
        <end position="234"/>
    </location>
</feature>
<evidence type="ECO:0000259" key="4">
    <source>
        <dbReference type="SMART" id="SM00322"/>
    </source>
</evidence>
<dbReference type="PROSITE" id="PS50084">
    <property type="entry name" value="KH_TYPE_1"/>
    <property type="match status" value="1"/>
</dbReference>
<sequence>MSQINGYKEELHEELQKTDPNSHASRLLAQEIERLEKGEDRKDRVVPMIDVHPQQPQPVALKVRIPVIEYPKFNFVGKLLGPKGNTLKRLQETTGTKMSILGKGSMRDKQKEEECRKEGGKYAHLNDELHVYIEVFAEIADAYTRLSHAVAELKKFLVPDSNDDIRQQQLQELMYINSGESPAGPPRGGGRGGFRGARGGPGGPPGPTGPVGRGVPPPASARGAPVRGAPGRGAAPPPPRGAPPRGGRGRGGGAPPPPQSGGYDEFSSRYDDGYENSSFTDQGYGQGDGQYYDYGNQGSGAYDDYSSYNDYGKCIFKVIVGVPVQLVEVVVEDQSNSQLGAPKHVPIHILGVEDSEQPVMESCSIVGDVIH</sequence>